<evidence type="ECO:0000259" key="1">
    <source>
        <dbReference type="Pfam" id="PF07007"/>
    </source>
</evidence>
<dbReference type="Gene3D" id="1.20.1270.180">
    <property type="match status" value="1"/>
</dbReference>
<reference evidence="2" key="1">
    <citation type="submission" date="2017-05" db="EMBL/GenBank/DDBJ databases">
        <authorList>
            <person name="Song R."/>
            <person name="Chenine A.L."/>
            <person name="Ruprecht R.M."/>
        </authorList>
    </citation>
    <scope>NUCLEOTIDE SEQUENCE</scope>
    <source>
        <strain evidence="2">Kingella_eburonensis</strain>
    </source>
</reference>
<dbReference type="EMBL" id="FXUV02000054">
    <property type="protein sequence ID" value="SNB81234.1"/>
    <property type="molecule type" value="Genomic_DNA"/>
</dbReference>
<organism evidence="3 4">
    <name type="scientific">Kingella negevensis</name>
    <dbReference type="NCBI Taxonomy" id="1522312"/>
    <lineage>
        <taxon>Bacteria</taxon>
        <taxon>Pseudomonadati</taxon>
        <taxon>Pseudomonadota</taxon>
        <taxon>Betaproteobacteria</taxon>
        <taxon>Neisseriales</taxon>
        <taxon>Neisseriaceae</taxon>
        <taxon>Kingella</taxon>
    </lineage>
</organism>
<evidence type="ECO:0000313" key="3">
    <source>
        <dbReference type="EMBL" id="SNB81234.1"/>
    </source>
</evidence>
<feature type="domain" description="Lysozyme inhibitor LprI-like N-terminal" evidence="1">
    <location>
        <begin position="4"/>
        <end position="51"/>
    </location>
</feature>
<protein>
    <recommendedName>
        <fullName evidence="1">Lysozyme inhibitor LprI-like N-terminal domain-containing protein</fullName>
    </recommendedName>
</protein>
<name>A0A238TD11_9NEIS</name>
<accession>A0A238TD11</accession>
<evidence type="ECO:0000313" key="2">
    <source>
        <dbReference type="EMBL" id="SMQ13410.1"/>
    </source>
</evidence>
<dbReference type="OrthoDB" id="7340239at2"/>
<reference evidence="3" key="3">
    <citation type="submission" date="2017-06" db="EMBL/GenBank/DDBJ databases">
        <authorList>
            <person name="Kim H.J."/>
            <person name="Triplett B.A."/>
        </authorList>
    </citation>
    <scope>NUCLEOTIDE SEQUENCE [LARGE SCALE GENOMIC DNA]</scope>
    <source>
        <strain evidence="3">Kingella_eburonensis</strain>
    </source>
</reference>
<proteinExistence type="predicted"/>
<dbReference type="AlphaFoldDB" id="A0A238TD11"/>
<reference evidence="4" key="2">
    <citation type="submission" date="2017-06" db="EMBL/GenBank/DDBJ databases">
        <authorList>
            <person name="Laurent S."/>
        </authorList>
    </citation>
    <scope>NUCLEOTIDE SEQUENCE [LARGE SCALE GENOMIC DNA]</scope>
</reference>
<keyword evidence="4" id="KW-1185">Reference proteome</keyword>
<sequence length="51" mass="6224">MDVQTYQDINECQNDEYKTEDDRLNRVYKKLMAKLADQPYKQKQLREAQRA</sequence>
<dbReference type="Pfam" id="PF07007">
    <property type="entry name" value="LprI"/>
    <property type="match status" value="1"/>
</dbReference>
<evidence type="ECO:0000313" key="4">
    <source>
        <dbReference type="Proteomes" id="UP000215450"/>
    </source>
</evidence>
<dbReference type="InterPro" id="IPR009739">
    <property type="entry name" value="LprI-like_N"/>
</dbReference>
<gene>
    <name evidence="3" type="ORF">KEBURONENSIS_00453</name>
    <name evidence="2" type="ORF">KEBURONENSIS_00549</name>
</gene>
<dbReference type="EMBL" id="FXUV01000063">
    <property type="protein sequence ID" value="SMQ13410.1"/>
    <property type="molecule type" value="Genomic_DNA"/>
</dbReference>
<dbReference type="STRING" id="1522312.GCA_900177895_01888"/>
<dbReference type="Proteomes" id="UP000215450">
    <property type="component" value="Unassembled WGS sequence"/>
</dbReference>